<name>A0A9N7JK97_CLOSE</name>
<sequence length="169" mass="18894">MGYLPEIANKIENGERFERIVDSIRGTKGVSKADNFTTIRKVTAEETNSWWKNVMGYDNPPYKPGTMVEEIKLTKDTTFVRVYDGEVSGIYGGWVMKAEDIAGLTPKQIQDKFALPSLPKYMADVKLTEGTTIRKGIVNPLEGWGNGGGIQYDLMGQRVGEFLNPRELP</sequence>
<dbReference type="EMBL" id="CP099799">
    <property type="protein sequence ID" value="USS00535.1"/>
    <property type="molecule type" value="Genomic_DNA"/>
</dbReference>
<organism evidence="1 3">
    <name type="scientific">Clostridium septicum</name>
    <dbReference type="NCBI Taxonomy" id="1504"/>
    <lineage>
        <taxon>Bacteria</taxon>
        <taxon>Bacillati</taxon>
        <taxon>Bacillota</taxon>
        <taxon>Clostridia</taxon>
        <taxon>Eubacteriales</taxon>
        <taxon>Clostridiaceae</taxon>
        <taxon>Clostridium</taxon>
    </lineage>
</organism>
<proteinExistence type="predicted"/>
<evidence type="ECO:0000313" key="3">
    <source>
        <dbReference type="Proteomes" id="UP000280586"/>
    </source>
</evidence>
<keyword evidence="4" id="KW-1185">Reference proteome</keyword>
<evidence type="ECO:0000313" key="2">
    <source>
        <dbReference type="EMBL" id="USS00535.1"/>
    </source>
</evidence>
<protein>
    <submittedName>
        <fullName evidence="1">Uncharacterized protein</fullName>
    </submittedName>
</protein>
<dbReference type="GeneID" id="303560133"/>
<gene>
    <name evidence="1" type="ORF">CP523_05510</name>
    <name evidence="2" type="ORF">NH397_13760</name>
</gene>
<dbReference type="Proteomes" id="UP001055437">
    <property type="component" value="Chromosome"/>
</dbReference>
<evidence type="ECO:0000313" key="1">
    <source>
        <dbReference type="EMBL" id="AYE33968.1"/>
    </source>
</evidence>
<evidence type="ECO:0000313" key="4">
    <source>
        <dbReference type="Proteomes" id="UP001055437"/>
    </source>
</evidence>
<dbReference type="Proteomes" id="UP000280586">
    <property type="component" value="Chromosome"/>
</dbReference>
<dbReference type="RefSeq" id="WP_120140628.1">
    <property type="nucleotide sequence ID" value="NZ_CP023671.1"/>
</dbReference>
<dbReference type="AlphaFoldDB" id="A0A9N7JK97"/>
<dbReference type="EMBL" id="CP023671">
    <property type="protein sequence ID" value="AYE33968.1"/>
    <property type="molecule type" value="Genomic_DNA"/>
</dbReference>
<reference evidence="1 3" key="1">
    <citation type="submission" date="2017-09" db="EMBL/GenBank/DDBJ databases">
        <authorList>
            <person name="Thomas P."/>
            <person name="Seyboldt C."/>
        </authorList>
    </citation>
    <scope>NUCLEOTIDE SEQUENCE [LARGE SCALE GENOMIC DNA]</scope>
    <source>
        <strain evidence="1 3">DSM 7534</strain>
    </source>
</reference>
<reference evidence="2" key="2">
    <citation type="submission" date="2022-06" db="EMBL/GenBank/DDBJ databases">
        <authorList>
            <person name="Holder M.E."/>
            <person name="Ajami N.J."/>
            <person name="Petrosino J.F."/>
        </authorList>
    </citation>
    <scope>NUCLEOTIDE SEQUENCE</scope>
    <source>
        <strain evidence="2">RMA 8861</strain>
    </source>
</reference>
<accession>A0A9N7JK97</accession>
<dbReference type="KEGG" id="csep:CP523_05510"/>